<dbReference type="AlphaFoldDB" id="A0A0H3ZN29"/>
<evidence type="ECO:0000256" key="1">
    <source>
        <dbReference type="SAM" id="MobiDB-lite"/>
    </source>
</evidence>
<sequence>MKHVLLIASLATVSGAFASQGDHYYDNVDWVKSAQKNIPSTAKGKLDVEDYCAGQGCDNDLRNPEQAQLNDGNMDANARTHYQSNDKAQAVQTRFDKGRPDVKSDPAYEFALMVQDNAYEISHGLSNQYVDCDNATQCVIDDIPKVCRQPTNNTVPCTKMPTFTAVTSPVIYSCPSGWSRHGRFCKNTRQECRYDSRNYVERSCGDFSFHWQGAGFGFWKRGHSRYRSEQGCGRENGTDYREKYEICGNIEQQVLATLSCRGGYTLSGGNCIKNTVRWTTHCNLLSECKVVSQTCVEGRGTRRINGVPTTLDCWKYQVNHQCARDNTCNALPTDCTTTATHCSAKQKGVCIEEELKKSCPQKRCSATNLTCGEESFCLDGDCYAGTPKPSSDFNESAAALAALAKAAEGLGDPPLIFTGQGQKCTKKMLGISDCCKDGGWGTDVGLAQCSEEEKALGKAKDDKLTIYLGSYCAEKVLGQCLRKKRTYCVFDSLLARIIQEQGTRDQLGLSLGTAKVPICGAITPEQMQQINFEDIDFSDFFGEMNSNTHLPSSQEIQHRLSSALGDP</sequence>
<dbReference type="InterPro" id="IPR014121">
    <property type="entry name" value="TraN_Ftype"/>
</dbReference>
<evidence type="ECO:0000256" key="2">
    <source>
        <dbReference type="SAM" id="SignalP"/>
    </source>
</evidence>
<dbReference type="Pfam" id="PF06986">
    <property type="entry name" value="F_T4SS_TraN"/>
    <property type="match status" value="1"/>
</dbReference>
<protein>
    <submittedName>
        <fullName evidence="3">IncF plasmid conjugative transfer protein TraN</fullName>
    </submittedName>
</protein>
<feature type="signal peptide" evidence="2">
    <location>
        <begin position="1"/>
        <end position="18"/>
    </location>
</feature>
<dbReference type="NCBIfam" id="TIGR02750">
    <property type="entry name" value="TraN_Ftype"/>
    <property type="match status" value="1"/>
</dbReference>
<name>A0A0H3ZN29_VIBSP</name>
<dbReference type="EMBL" id="KP795539">
    <property type="protein sequence ID" value="AKN37560.1"/>
    <property type="molecule type" value="Genomic_DNA"/>
</dbReference>
<evidence type="ECO:0000313" key="3">
    <source>
        <dbReference type="EMBL" id="AKN37560.1"/>
    </source>
</evidence>
<proteinExistence type="predicted"/>
<feature type="region of interest" description="Disordered" evidence="1">
    <location>
        <begin position="548"/>
        <end position="567"/>
    </location>
</feature>
<organism evidence="3">
    <name type="scientific">Vibrio splendidus</name>
    <dbReference type="NCBI Taxonomy" id="29497"/>
    <lineage>
        <taxon>Bacteria</taxon>
        <taxon>Pseudomonadati</taxon>
        <taxon>Pseudomonadota</taxon>
        <taxon>Gammaproteobacteria</taxon>
        <taxon>Vibrionales</taxon>
        <taxon>Vibrionaceae</taxon>
        <taxon>Vibrio</taxon>
    </lineage>
</organism>
<reference evidence="3" key="1">
    <citation type="journal article" date="2015" name="MBio">
        <title>Eco-Evolutionary Dynamics of Episomes among Ecologically Cohesive Bacterial Populations.</title>
        <authorList>
            <person name="Xue H."/>
            <person name="Cordero O.X."/>
            <person name="Camas F.M."/>
            <person name="Trimble W."/>
            <person name="Meyer F."/>
            <person name="Guglielmini J."/>
            <person name="Rocha E.P."/>
            <person name="Polz M.F."/>
        </authorList>
    </citation>
    <scope>NUCLEOTIDE SEQUENCE</scope>
    <source>
        <strain evidence="3">5S_214</strain>
    </source>
</reference>
<feature type="chain" id="PRO_5005204476" evidence="2">
    <location>
        <begin position="19"/>
        <end position="567"/>
    </location>
</feature>
<keyword evidence="2" id="KW-0732">Signal</keyword>
<accession>A0A0H3ZN29</accession>